<dbReference type="RefSeq" id="WP_226762810.1">
    <property type="nucleotide sequence ID" value="NZ_JAJAWG010000001.1"/>
</dbReference>
<gene>
    <name evidence="1" type="ORF">LG219_01655</name>
</gene>
<accession>A0ABS8BH27</accession>
<organism evidence="1 2">
    <name type="scientific">Deefgea salmonis</name>
    <dbReference type="NCBI Taxonomy" id="2875502"/>
    <lineage>
        <taxon>Bacteria</taxon>
        <taxon>Pseudomonadati</taxon>
        <taxon>Pseudomonadota</taxon>
        <taxon>Betaproteobacteria</taxon>
        <taxon>Neisseriales</taxon>
        <taxon>Chitinibacteraceae</taxon>
        <taxon>Deefgea</taxon>
    </lineage>
</organism>
<sequence>MSLDAQTRKLAAIAYGEASGANDPNEIGGIAWAVANRARAWGGKTIDGLLAADPNYTYAVKDGNQRYAKLMKASEDAISADKGMSLAVDCAKSALANASKDPSNGAFWWDGLDFKTNFDNHPKVKDGFHIADPSHNIFDVKDVSHPTTIYWKVRDKKTGKEVNSKVRGSFQFVWVSTAAYGKTIFWTHDADYLIATGGKAYR</sequence>
<name>A0ABS8BH27_9NEIS</name>
<evidence type="ECO:0000313" key="2">
    <source>
        <dbReference type="Proteomes" id="UP001198034"/>
    </source>
</evidence>
<protein>
    <recommendedName>
        <fullName evidence="3">Cell wall hydrolase SleB domain-containing protein</fullName>
    </recommendedName>
</protein>
<reference evidence="1 2" key="1">
    <citation type="submission" date="2021-10" db="EMBL/GenBank/DDBJ databases">
        <authorList>
            <person name="Chen M."/>
        </authorList>
    </citation>
    <scope>NUCLEOTIDE SEQUENCE [LARGE SCALE GENOMIC DNA]</scope>
    <source>
        <strain evidence="1 2">H3-26</strain>
    </source>
</reference>
<keyword evidence="2" id="KW-1185">Reference proteome</keyword>
<proteinExistence type="predicted"/>
<evidence type="ECO:0000313" key="1">
    <source>
        <dbReference type="EMBL" id="MCB5194995.1"/>
    </source>
</evidence>
<dbReference type="Proteomes" id="UP001198034">
    <property type="component" value="Unassembled WGS sequence"/>
</dbReference>
<comment type="caution">
    <text evidence="1">The sequence shown here is derived from an EMBL/GenBank/DDBJ whole genome shotgun (WGS) entry which is preliminary data.</text>
</comment>
<dbReference type="EMBL" id="JAJAWG010000001">
    <property type="protein sequence ID" value="MCB5194995.1"/>
    <property type="molecule type" value="Genomic_DNA"/>
</dbReference>
<evidence type="ECO:0008006" key="3">
    <source>
        <dbReference type="Google" id="ProtNLM"/>
    </source>
</evidence>